<dbReference type="InterPro" id="IPR014876">
    <property type="entry name" value="DEK_C"/>
</dbReference>
<evidence type="ECO:0000259" key="5">
    <source>
        <dbReference type="PROSITE" id="PS51998"/>
    </source>
</evidence>
<dbReference type="InterPro" id="IPR009016">
    <property type="entry name" value="Fe_hydrogenase"/>
</dbReference>
<feature type="compositionally biased region" description="Basic residues" evidence="4">
    <location>
        <begin position="1070"/>
        <end position="1081"/>
    </location>
</feature>
<feature type="compositionally biased region" description="Low complexity" evidence="4">
    <location>
        <begin position="2174"/>
        <end position="2194"/>
    </location>
</feature>
<accession>A0A1Y5I361</accession>
<dbReference type="Gene3D" id="3.40.50.1780">
    <property type="match status" value="1"/>
</dbReference>
<evidence type="ECO:0000256" key="2">
    <source>
        <dbReference type="ARBA" id="ARBA00006596"/>
    </source>
</evidence>
<dbReference type="InterPro" id="IPR004108">
    <property type="entry name" value="Fe_hydrogenase_lsu_C"/>
</dbReference>
<dbReference type="InterPro" id="IPR035441">
    <property type="entry name" value="TFIIS/LEDGF_dom_sf"/>
</dbReference>
<feature type="region of interest" description="Disordered" evidence="4">
    <location>
        <begin position="2118"/>
        <end position="2154"/>
    </location>
</feature>
<dbReference type="Proteomes" id="UP000195557">
    <property type="component" value="Unassembled WGS sequence"/>
</dbReference>
<dbReference type="Gene3D" id="1.20.930.10">
    <property type="entry name" value="Conserved domain common to transcription factors TFIIS, elongin A, CRSP70"/>
    <property type="match status" value="1"/>
</dbReference>
<feature type="compositionally biased region" description="Basic residues" evidence="4">
    <location>
        <begin position="2042"/>
        <end position="2051"/>
    </location>
</feature>
<dbReference type="PROSITE" id="PS51998">
    <property type="entry name" value="DEK_C"/>
    <property type="match status" value="1"/>
</dbReference>
<dbReference type="PANTHER" id="PTHR10742:SF410">
    <property type="entry name" value="LYSINE-SPECIFIC HISTONE DEMETHYLASE 2"/>
    <property type="match status" value="1"/>
</dbReference>
<gene>
    <name evidence="6" type="ORF">BE221DRAFT_79420</name>
</gene>
<evidence type="ECO:0000256" key="3">
    <source>
        <dbReference type="SAM" id="Coils"/>
    </source>
</evidence>
<dbReference type="Gene3D" id="3.50.50.60">
    <property type="entry name" value="FAD/NAD(P)-binding domain"/>
    <property type="match status" value="1"/>
</dbReference>
<dbReference type="InterPro" id="IPR036188">
    <property type="entry name" value="FAD/NAD-bd_sf"/>
</dbReference>
<feature type="region of interest" description="Disordered" evidence="4">
    <location>
        <begin position="2028"/>
        <end position="2097"/>
    </location>
</feature>
<feature type="coiled-coil region" evidence="3">
    <location>
        <begin position="1016"/>
        <end position="1043"/>
    </location>
</feature>
<feature type="region of interest" description="Disordered" evidence="4">
    <location>
        <begin position="1868"/>
        <end position="1895"/>
    </location>
</feature>
<evidence type="ECO:0000256" key="4">
    <source>
        <dbReference type="SAM" id="MobiDB-lite"/>
    </source>
</evidence>
<dbReference type="GO" id="GO:0141052">
    <property type="term" value="F:histone H3 demethylase activity"/>
    <property type="evidence" value="ECO:0007669"/>
    <property type="project" value="UniProtKB-ARBA"/>
</dbReference>
<reference evidence="6" key="1">
    <citation type="submission" date="2017-04" db="EMBL/GenBank/DDBJ databases">
        <title>Population genomics of picophytoplankton unveils novel chromosome hypervariability.</title>
        <authorList>
            <consortium name="DOE Joint Genome Institute"/>
            <person name="Blanc-Mathieu R."/>
            <person name="Krasovec M."/>
            <person name="Hebrard M."/>
            <person name="Yau S."/>
            <person name="Desgranges E."/>
            <person name="Martin J."/>
            <person name="Schackwitz W."/>
            <person name="Kuo A."/>
            <person name="Salin G."/>
            <person name="Donnadieu C."/>
            <person name="Desdevises Y."/>
            <person name="Sanchez-Ferandin S."/>
            <person name="Moreau H."/>
            <person name="Rivals E."/>
            <person name="Grigoriev I.V."/>
            <person name="Grimsley N."/>
            <person name="Eyre-Walker A."/>
            <person name="Piganeau G."/>
        </authorList>
    </citation>
    <scope>NUCLEOTIDE SEQUENCE [LARGE SCALE GENOMIC DNA]</scope>
    <source>
        <strain evidence="6">RCC 1115</strain>
    </source>
</reference>
<feature type="compositionally biased region" description="Basic and acidic residues" evidence="4">
    <location>
        <begin position="2127"/>
        <end position="2137"/>
    </location>
</feature>
<dbReference type="Pfam" id="PF08766">
    <property type="entry name" value="DEK_C"/>
    <property type="match status" value="1"/>
</dbReference>
<dbReference type="InterPro" id="IPR050281">
    <property type="entry name" value="Flavin_monoamine_oxidase"/>
</dbReference>
<comment type="similarity">
    <text evidence="2">Belongs to the NARF family.</text>
</comment>
<dbReference type="InterPro" id="IPR009057">
    <property type="entry name" value="Homeodomain-like_sf"/>
</dbReference>
<dbReference type="InterPro" id="IPR002937">
    <property type="entry name" value="Amino_oxidase"/>
</dbReference>
<feature type="region of interest" description="Disordered" evidence="4">
    <location>
        <begin position="2174"/>
        <end position="2197"/>
    </location>
</feature>
<feature type="compositionally biased region" description="Low complexity" evidence="4">
    <location>
        <begin position="1885"/>
        <end position="1895"/>
    </location>
</feature>
<dbReference type="Gene3D" id="3.40.950.10">
    <property type="entry name" value="Fe-only Hydrogenase (Larger Subunit), Chain L, domain 3"/>
    <property type="match status" value="1"/>
</dbReference>
<dbReference type="SUPFAM" id="SSF53920">
    <property type="entry name" value="Fe-only hydrogenase"/>
    <property type="match status" value="1"/>
</dbReference>
<feature type="compositionally biased region" description="Basic and acidic residues" evidence="4">
    <location>
        <begin position="2028"/>
        <end position="2041"/>
    </location>
</feature>
<protein>
    <submittedName>
        <fullName evidence="6">Putative polyamine oxidase</fullName>
    </submittedName>
</protein>
<feature type="region of interest" description="Disordered" evidence="4">
    <location>
        <begin position="1070"/>
        <end position="1098"/>
    </location>
</feature>
<evidence type="ECO:0000313" key="6">
    <source>
        <dbReference type="EMBL" id="OUS43960.1"/>
    </source>
</evidence>
<keyword evidence="3" id="KW-0175">Coiled coil</keyword>
<dbReference type="EMBL" id="KZ155826">
    <property type="protein sequence ID" value="OUS43960.1"/>
    <property type="molecule type" value="Genomic_DNA"/>
</dbReference>
<comment type="similarity">
    <text evidence="1">Belongs to the flavin monoamine oxidase family.</text>
</comment>
<name>A0A1Y5I361_OSTTA</name>
<feature type="domain" description="DEK-C" evidence="5">
    <location>
        <begin position="157"/>
        <end position="212"/>
    </location>
</feature>
<dbReference type="Pfam" id="PF02906">
    <property type="entry name" value="Fe_hyd_lg_C"/>
    <property type="match status" value="1"/>
</dbReference>
<dbReference type="PANTHER" id="PTHR10742">
    <property type="entry name" value="FLAVIN MONOAMINE OXIDASE"/>
    <property type="match status" value="1"/>
</dbReference>
<feature type="compositionally biased region" description="Acidic residues" evidence="4">
    <location>
        <begin position="1085"/>
        <end position="1094"/>
    </location>
</feature>
<feature type="region of interest" description="Disordered" evidence="4">
    <location>
        <begin position="29"/>
        <end position="49"/>
    </location>
</feature>
<dbReference type="SUPFAM" id="SSF109715">
    <property type="entry name" value="DEK C-terminal domain"/>
    <property type="match status" value="1"/>
</dbReference>
<evidence type="ECO:0000256" key="1">
    <source>
        <dbReference type="ARBA" id="ARBA00005995"/>
    </source>
</evidence>
<dbReference type="SUPFAM" id="SSF54373">
    <property type="entry name" value="FAD-linked reductases, C-terminal domain"/>
    <property type="match status" value="1"/>
</dbReference>
<dbReference type="GO" id="GO:0016491">
    <property type="term" value="F:oxidoreductase activity"/>
    <property type="evidence" value="ECO:0007669"/>
    <property type="project" value="InterPro"/>
</dbReference>
<sequence>MSRHARSFAFRRRTSRFVLDELYSDDERSDDEFASYPNGEPPASAHAAAHAGVDHVRMSFSEGRFHGDDVKGASKEGAMMGVRNAALERWAIAGKCGTEVKVEDVVKLAGASSKDEVERAARVHRWLEANGGINYGIFRRASEREGDEAEAPEAVKEITENDVVRELLIVLKEADLAVDTEKAIRVRLEERMGVELKEFKPQIKETIEKFLTDPESFADTASEGTVMIPPLPPIVDARPTIVIGAGPAGLAAASMIHNQGGEVIVLEARNRVGGRVHTDAETFSAPVDLGASIVTGVTEDPKRKTAMPWLGVRADPSGVIAKQLGLQLVELREGCPIYDMKTGEQFSKDIDEKVDRIRDLVMDEARARVDSSGESEVMNVSLGEALKDATENYFLKLVQDDGNDSDDSETHANVRLEQAARMGKTERRLLDWHWANLEYGCSASLNDISLPHWNQDEMYGGFGGPHCMVSGGYSTIMSRIAEGLDVRFNMPVVEVKHDSNGIVVETRDGQVLEGASVIVTVPLGCLKQGDVKFNPPLGEMKSSAIERLGYGNLNKVVLKFDEAFWDQSVDYFGCAIDGEETRGRSFMFWNLMPVSGKPMLISLISGDAAKTAETEGEESIVKSVLDTLARACFPQDPSKLPPLKQSLVTRWQSDPYARGSYSYVATASKGAADYDDLGKPEGRILFAGEHTCKEHPDTVGGAMLTGWRAARQALSIVRGEEIFDEIFDLEAWRANFAKREVDVEYEMDDVENPMDHIIDPAEVYRRRVQEDFLADAGKEEAKIVYRLLSAVDTGEQVDVPVEFATIMLKLRTLPGRRAMINALLDVVSAADRRDWALKHEGLAMLNEWLLESKSHMKNAESVLYTKRMLELLLAIPSDLAALRASGVPKTLKNRFQTHENGELRLLARQCGHKWMQALSRKSAGLPPIDDVEEEKKKLVVPQRKKPSRLGAAVLLGLAKAEVDVAVDEVEEAIEAQVVAVNPALNAEQIKAKRDAIINAAQDLPEGQAARASRAAADNAQVQLEEAMRLAEEAQVAAREAEAAASIGRSIQKKDVIASFDAFNDAATKKRARTKEKSKKRKAVTEADDDDDDDNPGVSLDEYHARVRKQVRHYVHEQLQDKRDRGIVTKAECKKLEEKVVDKILENSGGMNDTAKAFMTSKRKEKIKTLVGAYCQSTVNARKKSKPNAAAREHATTPRAMSFSGAVKIAPDALSDYIAPSQDCVVALDGGRVRIDDLGDAGEVAVRSRRSAPETRAPTGEAVKVTLSDCLACSGCVTSAESVLLEQQSVDEFLSVRKRLRSMGRGIVDWNLGVIVVSVSPQSLCSLGKVYGLDKQDTWTKFSGLMRDMGAYKVYDISGARDLALVETYAEFVERANGGAPTPLLASACPGWVCYAEKTHGELAIPHMATTKSPQQIMGTFVKSAVARDLGVSPDRVYHVSVMPCYDKKLEASRDDFMRGGVKDVDLVLTTGEVVVLLEKAGLHHLREAPNYAYDLMCDGFRVPPESEIAAHFVSGSGGYAEYVFRRAAAEIFNTPIMGAIEWVQLRNMDMREATLTVNNEVVLRVAVAYGFRNIQNLVRSLKMKKCKHHFVEIMACPSGCLNGGGQLPAPEGMSNKELVDALDEHYRIVERERNRVDVDFLYRAWIGGAPGSQPAREILRTQYHIRDKTPLVDYMRRGRGPTNREIASGRRVINAFGFGGLELGGSRSSHAWHIRASNKTLSIIANPVPMHTRGPPPNGKYASLGPRFFSASRASVPSEYGLCTSQRSGLNDIRRHKHGVQRPVRRIVPPCTPEDEYAASPRYKPPCKAVLNNRQRRDLIQEASTAVAPALQMSAQAHESKIALVSCPATISVMSSSRSALSDIPDAFDSGSSSSVASKRRSSKSKSPFSSPAAISRRRLEMSPYTSSSSRFTASLYRKLSNVGAHSGMIIPVAARLPKNSNESLMAPLILFARSPTTSAPKSALATISSRFPTSIMHRAYVSTAALRNAGLLNRLCRAHVSPSLTNNPFPAKDEPGKNAHLSREIRRAHQDHGLPRERHPARVSVRRSRALQKSQRVVRQLQRAVPRGSAREPHRGLPPSNRPPRGVTDRSQRRRREFIHHRAHDVLGRRLAIDRSAPELATRARGRGDARSSEPRARRRARRRGGHRARRGAECWSRDARAMPHSRARRFARATAPPRARAWVSSAPSSAGSPRDRARARARTHCRCGPGCKCGANCRCGSVRR</sequence>
<feature type="compositionally biased region" description="Basic residues" evidence="4">
    <location>
        <begin position="2138"/>
        <end position="2151"/>
    </location>
</feature>
<dbReference type="Pfam" id="PF01593">
    <property type="entry name" value="Amino_oxidase"/>
    <property type="match status" value="1"/>
</dbReference>
<dbReference type="InterPro" id="IPR036388">
    <property type="entry name" value="WH-like_DNA-bd_sf"/>
</dbReference>
<dbReference type="Gene3D" id="1.10.10.10">
    <property type="entry name" value="Winged helix-like DNA-binding domain superfamily/Winged helix DNA-binding domain"/>
    <property type="match status" value="1"/>
</dbReference>
<organism evidence="6">
    <name type="scientific">Ostreococcus tauri</name>
    <name type="common">Marine green alga</name>
    <dbReference type="NCBI Taxonomy" id="70448"/>
    <lineage>
        <taxon>Eukaryota</taxon>
        <taxon>Viridiplantae</taxon>
        <taxon>Chlorophyta</taxon>
        <taxon>Mamiellophyceae</taxon>
        <taxon>Mamiellales</taxon>
        <taxon>Bathycoccaceae</taxon>
        <taxon>Ostreococcus</taxon>
    </lineage>
</organism>
<dbReference type="Gene3D" id="3.90.660.10">
    <property type="match status" value="1"/>
</dbReference>
<proteinExistence type="inferred from homology"/>
<dbReference type="eggNOG" id="KOG0029">
    <property type="taxonomic scope" value="Eukaryota"/>
</dbReference>
<dbReference type="SUPFAM" id="SSF51905">
    <property type="entry name" value="FAD/NAD(P)-binding domain"/>
    <property type="match status" value="1"/>
</dbReference>
<dbReference type="SUPFAM" id="SSF46689">
    <property type="entry name" value="Homeodomain-like"/>
    <property type="match status" value="1"/>
</dbReference>